<dbReference type="GO" id="GO:0009424">
    <property type="term" value="C:bacterial-type flagellum hook"/>
    <property type="evidence" value="ECO:0007669"/>
    <property type="project" value="InterPro"/>
</dbReference>
<evidence type="ECO:0000256" key="6">
    <source>
        <dbReference type="SAM" id="Coils"/>
    </source>
</evidence>
<proteinExistence type="inferred from homology"/>
<keyword evidence="9" id="KW-0282">Flagellum</keyword>
<dbReference type="Pfam" id="PF00669">
    <property type="entry name" value="Flagellin_N"/>
    <property type="match status" value="1"/>
</dbReference>
<gene>
    <name evidence="9" type="primary">flgL</name>
    <name evidence="9" type="ORF">OUO13_18085</name>
</gene>
<keyword evidence="5" id="KW-0975">Bacterial flagellum</keyword>
<keyword evidence="6" id="KW-0175">Coiled coil</keyword>
<dbReference type="SUPFAM" id="SSF64518">
    <property type="entry name" value="Phase 1 flagellin"/>
    <property type="match status" value="1"/>
</dbReference>
<evidence type="ECO:0000256" key="4">
    <source>
        <dbReference type="ARBA" id="ARBA00022525"/>
    </source>
</evidence>
<comment type="similarity">
    <text evidence="3">Belongs to the bacterial flagellin family.</text>
</comment>
<dbReference type="GO" id="GO:0071973">
    <property type="term" value="P:bacterial-type flagellum-dependent cell motility"/>
    <property type="evidence" value="ECO:0007669"/>
    <property type="project" value="InterPro"/>
</dbReference>
<keyword evidence="9" id="KW-0966">Cell projection</keyword>
<feature type="coiled-coil region" evidence="6">
    <location>
        <begin position="52"/>
        <end position="79"/>
    </location>
</feature>
<organism evidence="9 10">
    <name type="scientific">Parathalassolituus penaei</name>
    <dbReference type="NCBI Taxonomy" id="2997323"/>
    <lineage>
        <taxon>Bacteria</taxon>
        <taxon>Pseudomonadati</taxon>
        <taxon>Pseudomonadota</taxon>
        <taxon>Gammaproteobacteria</taxon>
        <taxon>Oceanospirillales</taxon>
        <taxon>Oceanospirillaceae</taxon>
        <taxon>Parathalassolituus</taxon>
    </lineage>
</organism>
<evidence type="ECO:0000256" key="2">
    <source>
        <dbReference type="ARBA" id="ARBA00004613"/>
    </source>
</evidence>
<accession>A0A9X3EQM3</accession>
<evidence type="ECO:0000256" key="1">
    <source>
        <dbReference type="ARBA" id="ARBA00004365"/>
    </source>
</evidence>
<reference evidence="9" key="1">
    <citation type="submission" date="2022-11" db="EMBL/GenBank/DDBJ databases">
        <title>Parathalassolutuus dongxingensis gen. nov., sp. nov., a novel member of family Oceanospirillaceae isolated from a coastal shrimp pond in Guangxi, China.</title>
        <authorList>
            <person name="Chen H."/>
        </authorList>
    </citation>
    <scope>NUCLEOTIDE SEQUENCE</scope>
    <source>
        <strain evidence="9">G-43</strain>
    </source>
</reference>
<dbReference type="GO" id="GO:0005198">
    <property type="term" value="F:structural molecule activity"/>
    <property type="evidence" value="ECO:0007669"/>
    <property type="project" value="InterPro"/>
</dbReference>
<keyword evidence="10" id="KW-1185">Reference proteome</keyword>
<dbReference type="Gene3D" id="1.20.1330.10">
    <property type="entry name" value="f41 fragment of flagellin, N-terminal domain"/>
    <property type="match status" value="2"/>
</dbReference>
<comment type="subcellular location">
    <subcellularLocation>
        <location evidence="1">Bacterial flagellum</location>
    </subcellularLocation>
    <subcellularLocation>
        <location evidence="2">Secreted</location>
    </subcellularLocation>
</comment>
<evidence type="ECO:0000256" key="3">
    <source>
        <dbReference type="ARBA" id="ARBA00005709"/>
    </source>
</evidence>
<sequence length="412" mass="44634">MRITTLQQHKTGLANMLRNQEELNKTQNQVASGRRVLTPADDPVAATKILQLEQDLAQREQFETNMTAAENRLRLEESTLASITDYFARLKELTVQAGGGTNTISDRQAIAAEVSQIQGALVDMFNSRDANGEYVFGGFKGSEPPFQQQPNGRYEYVGDEGQRFVTIGSATTVATGDSGKGLFVDVESAGDGFTTEVNPLNRGTLAINAGFVVDKDTYADFYPDDIIITFNAEAAIDPAEPNYTVRRASDNRVISGLVNQPYIEGKELIIAGVAVTLTGEPQPGDQVMTRSSPKQSVTDTLYRLADGLNSLGDNTTDSETLTNLLADTLTNLDNALASVSQVQSKLGARLNVVDSTRALSADIKLVNEEVLSELQDVDMAEAVSRLSLQTTLLEAAQQSYTTISRLSLFNKM</sequence>
<dbReference type="AlphaFoldDB" id="A0A9X3EQM3"/>
<dbReference type="InterPro" id="IPR001492">
    <property type="entry name" value="Flagellin"/>
</dbReference>
<keyword evidence="9" id="KW-0969">Cilium</keyword>
<evidence type="ECO:0000256" key="5">
    <source>
        <dbReference type="ARBA" id="ARBA00023143"/>
    </source>
</evidence>
<keyword evidence="4" id="KW-0964">Secreted</keyword>
<dbReference type="GO" id="GO:0005576">
    <property type="term" value="C:extracellular region"/>
    <property type="evidence" value="ECO:0007669"/>
    <property type="project" value="UniProtKB-SubCell"/>
</dbReference>
<dbReference type="InterPro" id="IPR046358">
    <property type="entry name" value="Flagellin_C"/>
</dbReference>
<dbReference type="InterPro" id="IPR001029">
    <property type="entry name" value="Flagellin_N"/>
</dbReference>
<protein>
    <submittedName>
        <fullName evidence="9">Flagellar hook-associated protein FlgL</fullName>
    </submittedName>
</protein>
<dbReference type="RefSeq" id="WP_283175298.1">
    <property type="nucleotide sequence ID" value="NZ_JAPNOA010000058.1"/>
</dbReference>
<evidence type="ECO:0000313" key="10">
    <source>
        <dbReference type="Proteomes" id="UP001150830"/>
    </source>
</evidence>
<dbReference type="NCBIfam" id="TIGR02550">
    <property type="entry name" value="flagell_flgL"/>
    <property type="match status" value="1"/>
</dbReference>
<dbReference type="Proteomes" id="UP001150830">
    <property type="component" value="Unassembled WGS sequence"/>
</dbReference>
<feature type="domain" description="Flagellin N-terminal" evidence="7">
    <location>
        <begin position="5"/>
        <end position="138"/>
    </location>
</feature>
<name>A0A9X3EQM3_9GAMM</name>
<dbReference type="Pfam" id="PF00700">
    <property type="entry name" value="Flagellin_C"/>
    <property type="match status" value="1"/>
</dbReference>
<dbReference type="PANTHER" id="PTHR42792:SF1">
    <property type="entry name" value="FLAGELLAR HOOK-ASSOCIATED PROTEIN 3"/>
    <property type="match status" value="1"/>
</dbReference>
<dbReference type="InterPro" id="IPR013384">
    <property type="entry name" value="Flagell_FlgL"/>
</dbReference>
<feature type="domain" description="Flagellin C-terminal" evidence="8">
    <location>
        <begin position="330"/>
        <end position="399"/>
    </location>
</feature>
<evidence type="ECO:0000313" key="9">
    <source>
        <dbReference type="EMBL" id="MCY0967093.1"/>
    </source>
</evidence>
<comment type="caution">
    <text evidence="9">The sequence shown here is derived from an EMBL/GenBank/DDBJ whole genome shotgun (WGS) entry which is preliminary data.</text>
</comment>
<dbReference type="PANTHER" id="PTHR42792">
    <property type="entry name" value="FLAGELLIN"/>
    <property type="match status" value="1"/>
</dbReference>
<evidence type="ECO:0000259" key="7">
    <source>
        <dbReference type="Pfam" id="PF00669"/>
    </source>
</evidence>
<dbReference type="EMBL" id="JAPNOA010000058">
    <property type="protein sequence ID" value="MCY0967093.1"/>
    <property type="molecule type" value="Genomic_DNA"/>
</dbReference>
<evidence type="ECO:0000259" key="8">
    <source>
        <dbReference type="Pfam" id="PF00700"/>
    </source>
</evidence>